<dbReference type="AlphaFoldDB" id="A0AAV0HMW1"/>
<keyword evidence="4 5" id="KW-0539">Nucleus</keyword>
<dbReference type="GO" id="GO:0000122">
    <property type="term" value="P:negative regulation of transcription by RNA polymerase II"/>
    <property type="evidence" value="ECO:0007669"/>
    <property type="project" value="TreeGrafter"/>
</dbReference>
<comment type="caution">
    <text evidence="7">The sequence shown here is derived from an EMBL/GenBank/DDBJ whole genome shotgun (WGS) entry which is preliminary data.</text>
</comment>
<accession>A0AAV0HMW1</accession>
<dbReference type="InterPro" id="IPR036600">
    <property type="entry name" value="PAH_sf"/>
</dbReference>
<dbReference type="FunFam" id="1.20.1160.11:FF:000003">
    <property type="entry name" value="Paired amphipathic helix SIN3-like protein"/>
    <property type="match status" value="1"/>
</dbReference>
<protein>
    <submittedName>
        <fullName evidence="7">Uncharacterized protein</fullName>
    </submittedName>
</protein>
<dbReference type="GO" id="GO:0000785">
    <property type="term" value="C:chromatin"/>
    <property type="evidence" value="ECO:0007669"/>
    <property type="project" value="TreeGrafter"/>
</dbReference>
<organism evidence="7 8">
    <name type="scientific">Linum tenue</name>
    <dbReference type="NCBI Taxonomy" id="586396"/>
    <lineage>
        <taxon>Eukaryota</taxon>
        <taxon>Viridiplantae</taxon>
        <taxon>Streptophyta</taxon>
        <taxon>Embryophyta</taxon>
        <taxon>Tracheophyta</taxon>
        <taxon>Spermatophyta</taxon>
        <taxon>Magnoliopsida</taxon>
        <taxon>eudicotyledons</taxon>
        <taxon>Gunneridae</taxon>
        <taxon>Pentapetalae</taxon>
        <taxon>rosids</taxon>
        <taxon>fabids</taxon>
        <taxon>Malpighiales</taxon>
        <taxon>Linaceae</taxon>
        <taxon>Linum</taxon>
    </lineage>
</organism>
<name>A0AAV0HMW1_9ROSI</name>
<keyword evidence="8" id="KW-1185">Reference proteome</keyword>
<comment type="subcellular location">
    <subcellularLocation>
        <location evidence="1 5">Nucleus</location>
    </subcellularLocation>
</comment>
<evidence type="ECO:0000256" key="6">
    <source>
        <dbReference type="SAM" id="MobiDB-lite"/>
    </source>
</evidence>
<dbReference type="GO" id="GO:0003714">
    <property type="term" value="F:transcription corepressor activity"/>
    <property type="evidence" value="ECO:0007669"/>
    <property type="project" value="InterPro"/>
</dbReference>
<dbReference type="PANTHER" id="PTHR12346:SF0">
    <property type="entry name" value="SIN3A, ISOFORM G"/>
    <property type="match status" value="1"/>
</dbReference>
<evidence type="ECO:0000256" key="2">
    <source>
        <dbReference type="ARBA" id="ARBA00022491"/>
    </source>
</evidence>
<evidence type="ECO:0000256" key="5">
    <source>
        <dbReference type="PROSITE-ProRule" id="PRU00810"/>
    </source>
</evidence>
<evidence type="ECO:0000256" key="1">
    <source>
        <dbReference type="ARBA" id="ARBA00004123"/>
    </source>
</evidence>
<dbReference type="Pfam" id="PF02671">
    <property type="entry name" value="PAH"/>
    <property type="match status" value="2"/>
</dbReference>
<dbReference type="PANTHER" id="PTHR12346">
    <property type="entry name" value="SIN3B-RELATED"/>
    <property type="match status" value="1"/>
</dbReference>
<evidence type="ECO:0000313" key="7">
    <source>
        <dbReference type="EMBL" id="CAI0386562.1"/>
    </source>
</evidence>
<sequence>MVRPTGSGSAAQKLGMNDALSYLKKARWILPQDKYDDLLQVLKDMKAGRTDTSGVTTRVKALMDGHPVLIRGFNAFLPKGYEIDPPPPPPRPEVEQQRRQQFDEAVDLVDRVKTRFAGDRGVYHSFLDILNTYRKNHKTMAQVYEEVAALFKDHQDLLQDFVRFLPDDGNFGAEHQVGEGDDGKSGCERLLDCLDATKCKCKHLK</sequence>
<evidence type="ECO:0000256" key="3">
    <source>
        <dbReference type="ARBA" id="ARBA00022737"/>
    </source>
</evidence>
<reference evidence="7" key="1">
    <citation type="submission" date="2022-08" db="EMBL/GenBank/DDBJ databases">
        <authorList>
            <person name="Gutierrez-Valencia J."/>
        </authorList>
    </citation>
    <scope>NUCLEOTIDE SEQUENCE</scope>
</reference>
<keyword evidence="2" id="KW-0678">Repressor</keyword>
<evidence type="ECO:0000256" key="4">
    <source>
        <dbReference type="ARBA" id="ARBA00023242"/>
    </source>
</evidence>
<dbReference type="Gene3D" id="1.20.1160.11">
    <property type="entry name" value="Paired amphipathic helix"/>
    <property type="match status" value="2"/>
</dbReference>
<evidence type="ECO:0000313" key="8">
    <source>
        <dbReference type="Proteomes" id="UP001154282"/>
    </source>
</evidence>
<dbReference type="InterPro" id="IPR003822">
    <property type="entry name" value="PAH"/>
</dbReference>
<keyword evidence="3" id="KW-0677">Repeat</keyword>
<dbReference type="EMBL" id="CAMGYJ010000002">
    <property type="protein sequence ID" value="CAI0386562.1"/>
    <property type="molecule type" value="Genomic_DNA"/>
</dbReference>
<dbReference type="Proteomes" id="UP001154282">
    <property type="component" value="Unassembled WGS sequence"/>
</dbReference>
<gene>
    <name evidence="7" type="ORF">LITE_LOCUS5154</name>
</gene>
<dbReference type="InterPro" id="IPR039774">
    <property type="entry name" value="Sin3-like"/>
</dbReference>
<proteinExistence type="predicted"/>
<dbReference type="PROSITE" id="PS51477">
    <property type="entry name" value="PAH"/>
    <property type="match status" value="2"/>
</dbReference>
<dbReference type="SUPFAM" id="SSF47762">
    <property type="entry name" value="PAH2 domain"/>
    <property type="match status" value="2"/>
</dbReference>
<feature type="region of interest" description="Disordered" evidence="6">
    <location>
        <begin position="80"/>
        <end position="100"/>
    </location>
</feature>
<dbReference type="GO" id="GO:0000118">
    <property type="term" value="C:histone deacetylase complex"/>
    <property type="evidence" value="ECO:0007669"/>
    <property type="project" value="TreeGrafter"/>
</dbReference>